<evidence type="ECO:0000256" key="5">
    <source>
        <dbReference type="PROSITE-ProRule" id="PRU00169"/>
    </source>
</evidence>
<dbReference type="CDD" id="cd06170">
    <property type="entry name" value="LuxR_C_like"/>
    <property type="match status" value="1"/>
</dbReference>
<keyword evidence="1 5" id="KW-0597">Phosphoprotein</keyword>
<dbReference type="PRINTS" id="PR00038">
    <property type="entry name" value="HTHLUXR"/>
</dbReference>
<dbReference type="SUPFAM" id="SSF46894">
    <property type="entry name" value="C-terminal effector domain of the bipartite response regulators"/>
    <property type="match status" value="1"/>
</dbReference>
<evidence type="ECO:0000313" key="8">
    <source>
        <dbReference type="EMBL" id="THF47900.1"/>
    </source>
</evidence>
<keyword evidence="4" id="KW-0804">Transcription</keyword>
<dbReference type="GO" id="GO:0003677">
    <property type="term" value="F:DNA binding"/>
    <property type="evidence" value="ECO:0007669"/>
    <property type="project" value="UniProtKB-KW"/>
</dbReference>
<dbReference type="OrthoDB" id="9797341at2"/>
<protein>
    <submittedName>
        <fullName evidence="8">Response regulator transcription factor</fullName>
    </submittedName>
</protein>
<accession>A0A4S3ZQW1</accession>
<dbReference type="InterPro" id="IPR011006">
    <property type="entry name" value="CheY-like_superfamily"/>
</dbReference>
<evidence type="ECO:0000313" key="9">
    <source>
        <dbReference type="Proteomes" id="UP000307507"/>
    </source>
</evidence>
<proteinExistence type="predicted"/>
<dbReference type="SMART" id="SM00448">
    <property type="entry name" value="REC"/>
    <property type="match status" value="1"/>
</dbReference>
<dbReference type="EMBL" id="SSNZ01000010">
    <property type="protein sequence ID" value="THF47900.1"/>
    <property type="molecule type" value="Genomic_DNA"/>
</dbReference>
<dbReference type="InterPro" id="IPR016032">
    <property type="entry name" value="Sig_transdc_resp-reg_C-effctor"/>
</dbReference>
<name>A0A4S3ZQW1_9FLAO</name>
<dbReference type="InterPro" id="IPR001789">
    <property type="entry name" value="Sig_transdc_resp-reg_receiver"/>
</dbReference>
<dbReference type="Proteomes" id="UP000307507">
    <property type="component" value="Unassembled WGS sequence"/>
</dbReference>
<keyword evidence="2" id="KW-0805">Transcription regulation</keyword>
<evidence type="ECO:0000256" key="1">
    <source>
        <dbReference type="ARBA" id="ARBA00022553"/>
    </source>
</evidence>
<dbReference type="InterPro" id="IPR000792">
    <property type="entry name" value="Tscrpt_reg_LuxR_C"/>
</dbReference>
<dbReference type="Gene3D" id="3.40.50.2300">
    <property type="match status" value="1"/>
</dbReference>
<comment type="caution">
    <text evidence="8">The sequence shown here is derived from an EMBL/GenBank/DDBJ whole genome shotgun (WGS) entry which is preliminary data.</text>
</comment>
<evidence type="ECO:0000256" key="3">
    <source>
        <dbReference type="ARBA" id="ARBA00023125"/>
    </source>
</evidence>
<sequence>MSTIRIAITDDDGLIVKLLENFLSMQPGFEVVYTAESGDVLLSYLERAEILPEVLLLDLKMKGMDGIEVTRHLKANFPDIKVIIVSSHYQRSFMNFMLKTGASAFLPKGVSPILLAEIIPIVHQKGIFFMEDQMEAIREQAAAKTNQKSIFDNGTELSKREIDVLRLISQQKTAKEIGDALFITARTVEGHKNNLFVKTGAKNIAGLVIYAIQNNIISVEELPMI</sequence>
<dbReference type="AlphaFoldDB" id="A0A4S3ZQW1"/>
<evidence type="ECO:0000259" key="7">
    <source>
        <dbReference type="PROSITE" id="PS50110"/>
    </source>
</evidence>
<dbReference type="PANTHER" id="PTHR43214">
    <property type="entry name" value="TWO-COMPONENT RESPONSE REGULATOR"/>
    <property type="match status" value="1"/>
</dbReference>
<feature type="domain" description="Response regulatory" evidence="7">
    <location>
        <begin position="5"/>
        <end position="123"/>
    </location>
</feature>
<dbReference type="Pfam" id="PF00196">
    <property type="entry name" value="GerE"/>
    <property type="match status" value="1"/>
</dbReference>
<dbReference type="GO" id="GO:0000160">
    <property type="term" value="P:phosphorelay signal transduction system"/>
    <property type="evidence" value="ECO:0007669"/>
    <property type="project" value="InterPro"/>
</dbReference>
<dbReference type="PROSITE" id="PS50043">
    <property type="entry name" value="HTH_LUXR_2"/>
    <property type="match status" value="1"/>
</dbReference>
<dbReference type="SMART" id="SM00421">
    <property type="entry name" value="HTH_LUXR"/>
    <property type="match status" value="1"/>
</dbReference>
<dbReference type="InterPro" id="IPR039420">
    <property type="entry name" value="WalR-like"/>
</dbReference>
<dbReference type="CDD" id="cd17535">
    <property type="entry name" value="REC_NarL-like"/>
    <property type="match status" value="1"/>
</dbReference>
<reference evidence="8 9" key="1">
    <citation type="submission" date="2019-04" db="EMBL/GenBank/DDBJ databases">
        <title>Flavobacterium sp. nov. isolated from construction timber.</title>
        <authorList>
            <person name="Lin S.-Y."/>
            <person name="Chang C.-T."/>
            <person name="Young C.-C."/>
        </authorList>
    </citation>
    <scope>NUCLEOTIDE SEQUENCE [LARGE SCALE GENOMIC DNA]</scope>
    <source>
        <strain evidence="8 9">CC-CTC003</strain>
    </source>
</reference>
<dbReference type="Pfam" id="PF00072">
    <property type="entry name" value="Response_reg"/>
    <property type="match status" value="1"/>
</dbReference>
<dbReference type="SUPFAM" id="SSF52172">
    <property type="entry name" value="CheY-like"/>
    <property type="match status" value="1"/>
</dbReference>
<keyword evidence="3" id="KW-0238">DNA-binding</keyword>
<gene>
    <name evidence="8" type="ORF">E6C50_15825</name>
</gene>
<keyword evidence="9" id="KW-1185">Reference proteome</keyword>
<evidence type="ECO:0000259" key="6">
    <source>
        <dbReference type="PROSITE" id="PS50043"/>
    </source>
</evidence>
<feature type="modified residue" description="4-aspartylphosphate" evidence="5">
    <location>
        <position position="58"/>
    </location>
</feature>
<dbReference type="InterPro" id="IPR058245">
    <property type="entry name" value="NreC/VraR/RcsB-like_REC"/>
</dbReference>
<evidence type="ECO:0000256" key="4">
    <source>
        <dbReference type="ARBA" id="ARBA00023163"/>
    </source>
</evidence>
<dbReference type="PANTHER" id="PTHR43214:SF41">
    <property type="entry name" value="NITRATE_NITRITE RESPONSE REGULATOR PROTEIN NARP"/>
    <property type="match status" value="1"/>
</dbReference>
<evidence type="ECO:0000256" key="2">
    <source>
        <dbReference type="ARBA" id="ARBA00023015"/>
    </source>
</evidence>
<dbReference type="RefSeq" id="WP_136404214.1">
    <property type="nucleotide sequence ID" value="NZ_SSNZ01000010.1"/>
</dbReference>
<dbReference type="PROSITE" id="PS50110">
    <property type="entry name" value="RESPONSE_REGULATORY"/>
    <property type="match status" value="1"/>
</dbReference>
<dbReference type="GO" id="GO:0006355">
    <property type="term" value="P:regulation of DNA-templated transcription"/>
    <property type="evidence" value="ECO:0007669"/>
    <property type="project" value="InterPro"/>
</dbReference>
<organism evidence="8 9">
    <name type="scientific">Flavobacterium supellecticarium</name>
    <dbReference type="NCBI Taxonomy" id="2565924"/>
    <lineage>
        <taxon>Bacteria</taxon>
        <taxon>Pseudomonadati</taxon>
        <taxon>Bacteroidota</taxon>
        <taxon>Flavobacteriia</taxon>
        <taxon>Flavobacteriales</taxon>
        <taxon>Flavobacteriaceae</taxon>
        <taxon>Flavobacterium</taxon>
    </lineage>
</organism>
<feature type="domain" description="HTH luxR-type" evidence="6">
    <location>
        <begin position="150"/>
        <end position="215"/>
    </location>
</feature>